<comment type="caution">
    <text evidence="1">The sequence shown here is derived from an EMBL/GenBank/DDBJ whole genome shotgun (WGS) entry which is preliminary data.</text>
</comment>
<evidence type="ECO:0000313" key="1">
    <source>
        <dbReference type="EMBL" id="KAF2593683.1"/>
    </source>
</evidence>
<sequence length="109" mass="12526">MCISDCRSESLGEHDKRDCWPLGRIVGANMTRTTVIYSAKNRSECDKYDFHSLGEEFGVNCDRYPRFDESTMLRSFVIRLVDLHECAFQTVVQKVWVNMTSVIVGHSAE</sequence>
<reference evidence="1" key="1">
    <citation type="submission" date="2019-12" db="EMBL/GenBank/DDBJ databases">
        <title>Genome sequencing and annotation of Brassica cretica.</title>
        <authorList>
            <person name="Studholme D.J."/>
            <person name="Sarris P.F."/>
        </authorList>
    </citation>
    <scope>NUCLEOTIDE SEQUENCE</scope>
    <source>
        <strain evidence="1">PFS-102/07</strain>
        <tissue evidence="1">Leaf</tissue>
    </source>
</reference>
<accession>A0A8S9KJX7</accession>
<dbReference type="AlphaFoldDB" id="A0A8S9KJX7"/>
<name>A0A8S9KJX7_BRACR</name>
<dbReference type="EMBL" id="QGKY02000164">
    <property type="protein sequence ID" value="KAF2593683.1"/>
    <property type="molecule type" value="Genomic_DNA"/>
</dbReference>
<protein>
    <submittedName>
        <fullName evidence="1">Uncharacterized protein</fullName>
    </submittedName>
</protein>
<gene>
    <name evidence="1" type="ORF">F2Q70_00042344</name>
</gene>
<proteinExistence type="predicted"/>
<organism evidence="1">
    <name type="scientific">Brassica cretica</name>
    <name type="common">Mustard</name>
    <dbReference type="NCBI Taxonomy" id="69181"/>
    <lineage>
        <taxon>Eukaryota</taxon>
        <taxon>Viridiplantae</taxon>
        <taxon>Streptophyta</taxon>
        <taxon>Embryophyta</taxon>
        <taxon>Tracheophyta</taxon>
        <taxon>Spermatophyta</taxon>
        <taxon>Magnoliopsida</taxon>
        <taxon>eudicotyledons</taxon>
        <taxon>Gunneridae</taxon>
        <taxon>Pentapetalae</taxon>
        <taxon>rosids</taxon>
        <taxon>malvids</taxon>
        <taxon>Brassicales</taxon>
        <taxon>Brassicaceae</taxon>
        <taxon>Brassiceae</taxon>
        <taxon>Brassica</taxon>
    </lineage>
</organism>